<sequence>MKTTPAHLLAFLVFTLLTATVCSAESITIPLAIDKWDVAREAKLGKADGELRVKSLASSVWLVPQERIRYEDGDVLDIRYVLRGGNLVFQLNWFDASGDFLETTTIGKATSAKNEAIFRVSCSDKVKEAGPQYELKIWIEADMPSLSIESIKIIRGVQNLPFLTKDDFESSDTISVSQLESGSLILEQAGSGQTSSILTQKRFSLKDASRLKIDIEDVAPSSAFSLQMIFWSDSGSYLGHVDILQDITTARSEVVDAGSLDVPAGATKYSFKLWLSGASASATLMLSEDS</sequence>
<name>A0A8J3GEW7_9BACT</name>
<gene>
    <name evidence="2" type="ORF">GCM10007047_32330</name>
</gene>
<dbReference type="AlphaFoldDB" id="A0A8J3GEW7"/>
<evidence type="ECO:0000256" key="1">
    <source>
        <dbReference type="SAM" id="SignalP"/>
    </source>
</evidence>
<keyword evidence="3" id="KW-1185">Reference proteome</keyword>
<organism evidence="2 3">
    <name type="scientific">Cerasicoccus arenae</name>
    <dbReference type="NCBI Taxonomy" id="424488"/>
    <lineage>
        <taxon>Bacteria</taxon>
        <taxon>Pseudomonadati</taxon>
        <taxon>Verrucomicrobiota</taxon>
        <taxon>Opitutia</taxon>
        <taxon>Puniceicoccales</taxon>
        <taxon>Cerasicoccaceae</taxon>
        <taxon>Cerasicoccus</taxon>
    </lineage>
</organism>
<comment type="caution">
    <text evidence="2">The sequence shown here is derived from an EMBL/GenBank/DDBJ whole genome shotgun (WGS) entry which is preliminary data.</text>
</comment>
<proteinExistence type="predicted"/>
<reference evidence="2" key="1">
    <citation type="journal article" date="2014" name="Int. J. Syst. Evol. Microbiol.">
        <title>Complete genome sequence of Corynebacterium casei LMG S-19264T (=DSM 44701T), isolated from a smear-ripened cheese.</title>
        <authorList>
            <consortium name="US DOE Joint Genome Institute (JGI-PGF)"/>
            <person name="Walter F."/>
            <person name="Albersmeier A."/>
            <person name="Kalinowski J."/>
            <person name="Ruckert C."/>
        </authorList>
    </citation>
    <scope>NUCLEOTIDE SEQUENCE</scope>
    <source>
        <strain evidence="2">KCTC 12870</strain>
    </source>
</reference>
<reference evidence="2" key="2">
    <citation type="submission" date="2020-09" db="EMBL/GenBank/DDBJ databases">
        <authorList>
            <person name="Sun Q."/>
            <person name="Kim S."/>
        </authorList>
    </citation>
    <scope>NUCLEOTIDE SEQUENCE</scope>
    <source>
        <strain evidence="2">KCTC 12870</strain>
    </source>
</reference>
<feature type="signal peptide" evidence="1">
    <location>
        <begin position="1"/>
        <end position="24"/>
    </location>
</feature>
<dbReference type="RefSeq" id="WP_189517186.1">
    <property type="nucleotide sequence ID" value="NZ_BMXG01000028.1"/>
</dbReference>
<protein>
    <submittedName>
        <fullName evidence="2">Uncharacterized protein</fullName>
    </submittedName>
</protein>
<keyword evidence="1" id="KW-0732">Signal</keyword>
<dbReference type="Proteomes" id="UP000642829">
    <property type="component" value="Unassembled WGS sequence"/>
</dbReference>
<accession>A0A8J3GEW7</accession>
<evidence type="ECO:0000313" key="2">
    <source>
        <dbReference type="EMBL" id="GHC12448.1"/>
    </source>
</evidence>
<dbReference type="EMBL" id="BMXG01000028">
    <property type="protein sequence ID" value="GHC12448.1"/>
    <property type="molecule type" value="Genomic_DNA"/>
</dbReference>
<feature type="chain" id="PRO_5035179805" evidence="1">
    <location>
        <begin position="25"/>
        <end position="290"/>
    </location>
</feature>
<evidence type="ECO:0000313" key="3">
    <source>
        <dbReference type="Proteomes" id="UP000642829"/>
    </source>
</evidence>